<keyword evidence="6" id="KW-0378">Hydrolase</keyword>
<dbReference type="GO" id="GO:0006508">
    <property type="term" value="P:proteolysis"/>
    <property type="evidence" value="ECO:0007669"/>
    <property type="project" value="UniProtKB-KW"/>
</dbReference>
<dbReference type="PROSITE" id="PS50106">
    <property type="entry name" value="PDZ"/>
    <property type="match status" value="1"/>
</dbReference>
<evidence type="ECO:0000256" key="11">
    <source>
        <dbReference type="SAM" id="Phobius"/>
    </source>
</evidence>
<dbReference type="InterPro" id="IPR036034">
    <property type="entry name" value="PDZ_sf"/>
</dbReference>
<evidence type="ECO:0000313" key="14">
    <source>
        <dbReference type="Proteomes" id="UP000178042"/>
    </source>
</evidence>
<dbReference type="EMBL" id="MFLD01000017">
    <property type="protein sequence ID" value="OGG60368.1"/>
    <property type="molecule type" value="Genomic_DNA"/>
</dbReference>
<evidence type="ECO:0000313" key="13">
    <source>
        <dbReference type="EMBL" id="OGG60368.1"/>
    </source>
</evidence>
<evidence type="ECO:0000256" key="1">
    <source>
        <dbReference type="ARBA" id="ARBA00001947"/>
    </source>
</evidence>
<dbReference type="PANTHER" id="PTHR42837">
    <property type="entry name" value="REGULATOR OF SIGMA-E PROTEASE RSEP"/>
    <property type="match status" value="1"/>
</dbReference>
<evidence type="ECO:0000256" key="2">
    <source>
        <dbReference type="ARBA" id="ARBA00004141"/>
    </source>
</evidence>
<comment type="subcellular location">
    <subcellularLocation>
        <location evidence="2">Membrane</location>
        <topology evidence="2">Multi-pass membrane protein</topology>
    </subcellularLocation>
</comment>
<protein>
    <recommendedName>
        <fullName evidence="12">PDZ domain-containing protein</fullName>
    </recommendedName>
</protein>
<evidence type="ECO:0000259" key="12">
    <source>
        <dbReference type="PROSITE" id="PS50106"/>
    </source>
</evidence>
<organism evidence="13 14">
    <name type="scientific">Candidatus Kaiserbacteria bacterium RIFCSPHIGHO2_02_FULL_49_16</name>
    <dbReference type="NCBI Taxonomy" id="1798490"/>
    <lineage>
        <taxon>Bacteria</taxon>
        <taxon>Candidatus Kaiseribacteriota</taxon>
    </lineage>
</organism>
<dbReference type="InterPro" id="IPR001478">
    <property type="entry name" value="PDZ"/>
</dbReference>
<dbReference type="Pfam" id="PF02163">
    <property type="entry name" value="Peptidase_M50"/>
    <property type="match status" value="1"/>
</dbReference>
<evidence type="ECO:0000256" key="7">
    <source>
        <dbReference type="ARBA" id="ARBA00022833"/>
    </source>
</evidence>
<evidence type="ECO:0000256" key="9">
    <source>
        <dbReference type="ARBA" id="ARBA00023049"/>
    </source>
</evidence>
<keyword evidence="4" id="KW-0645">Protease</keyword>
<reference evidence="13 14" key="1">
    <citation type="journal article" date="2016" name="Nat. Commun.">
        <title>Thousands of microbial genomes shed light on interconnected biogeochemical processes in an aquifer system.</title>
        <authorList>
            <person name="Anantharaman K."/>
            <person name="Brown C.T."/>
            <person name="Hug L.A."/>
            <person name="Sharon I."/>
            <person name="Castelle C.J."/>
            <person name="Probst A.J."/>
            <person name="Thomas B.C."/>
            <person name="Singh A."/>
            <person name="Wilkins M.J."/>
            <person name="Karaoz U."/>
            <person name="Brodie E.L."/>
            <person name="Williams K.H."/>
            <person name="Hubbard S.S."/>
            <person name="Banfield J.F."/>
        </authorList>
    </citation>
    <scope>NUCLEOTIDE SEQUENCE [LARGE SCALE GENOMIC DNA]</scope>
</reference>
<evidence type="ECO:0000256" key="3">
    <source>
        <dbReference type="ARBA" id="ARBA00007931"/>
    </source>
</evidence>
<feature type="transmembrane region" description="Helical" evidence="11">
    <location>
        <begin position="333"/>
        <end position="355"/>
    </location>
</feature>
<dbReference type="AlphaFoldDB" id="A0A1F6DG17"/>
<dbReference type="InterPro" id="IPR004387">
    <property type="entry name" value="Pept_M50_Zn"/>
</dbReference>
<comment type="caution">
    <text evidence="13">The sequence shown here is derived from an EMBL/GenBank/DDBJ whole genome shotgun (WGS) entry which is preliminary data.</text>
</comment>
<evidence type="ECO:0000256" key="10">
    <source>
        <dbReference type="ARBA" id="ARBA00023136"/>
    </source>
</evidence>
<dbReference type="Gene3D" id="2.30.42.10">
    <property type="match status" value="1"/>
</dbReference>
<keyword evidence="9" id="KW-0482">Metalloprotease</keyword>
<proteinExistence type="inferred from homology"/>
<evidence type="ECO:0000256" key="8">
    <source>
        <dbReference type="ARBA" id="ARBA00022989"/>
    </source>
</evidence>
<keyword evidence="8 11" id="KW-1133">Transmembrane helix</keyword>
<gene>
    <name evidence="13" type="ORF">A3C86_00180</name>
</gene>
<keyword evidence="10 11" id="KW-0472">Membrane</keyword>
<keyword evidence="5 11" id="KW-0812">Transmembrane</keyword>
<feature type="transmembrane region" description="Helical" evidence="11">
    <location>
        <begin position="290"/>
        <end position="312"/>
    </location>
</feature>
<dbReference type="InterPro" id="IPR008915">
    <property type="entry name" value="Peptidase_M50"/>
</dbReference>
<sequence>MTTALLVIAILVVLIVAHEFGHFIAAKIFKVRVEEFGVGYPPRAFLFGKIGETEYTFNWLPFGGFVRLFGDEGEKEHGQGSFVDANRHVQALILVAGVLANAILAWGLFAGALSLGIPRVVDSASANESAHLVVADVVVGSPAEAAGIIAGDKIVGIRDDKGAKLERLAPDTVMDFVRARGGKQIFIAYERMGTTTTVALRPAHAVIEDNAGRPAVGIALVLVSNEALSFGDAMKEAFSRTGDAFKQVGGGLWSIVREVFQGKANLADVVGPVGLVGVVSDAATHGFANVLALAGFISVNLAIINLIPIPALDGGRLLLLAIEAFWRRSAPRILVQTLNLAGVLIIALLMITVTYNDIARLFQ</sequence>
<dbReference type="GO" id="GO:0016020">
    <property type="term" value="C:membrane"/>
    <property type="evidence" value="ECO:0007669"/>
    <property type="project" value="UniProtKB-SubCell"/>
</dbReference>
<dbReference type="Proteomes" id="UP000178042">
    <property type="component" value="Unassembled WGS sequence"/>
</dbReference>
<dbReference type="GO" id="GO:0004222">
    <property type="term" value="F:metalloendopeptidase activity"/>
    <property type="evidence" value="ECO:0007669"/>
    <property type="project" value="InterPro"/>
</dbReference>
<evidence type="ECO:0000256" key="4">
    <source>
        <dbReference type="ARBA" id="ARBA00022670"/>
    </source>
</evidence>
<dbReference type="PANTHER" id="PTHR42837:SF2">
    <property type="entry name" value="MEMBRANE METALLOPROTEASE ARASP2, CHLOROPLASTIC-RELATED"/>
    <property type="match status" value="1"/>
</dbReference>
<keyword evidence="7" id="KW-0862">Zinc</keyword>
<dbReference type="SUPFAM" id="SSF50156">
    <property type="entry name" value="PDZ domain-like"/>
    <property type="match status" value="1"/>
</dbReference>
<accession>A0A1F6DG17</accession>
<evidence type="ECO:0000256" key="5">
    <source>
        <dbReference type="ARBA" id="ARBA00022692"/>
    </source>
</evidence>
<evidence type="ECO:0000256" key="6">
    <source>
        <dbReference type="ARBA" id="ARBA00022801"/>
    </source>
</evidence>
<name>A0A1F6DG17_9BACT</name>
<feature type="domain" description="PDZ" evidence="12">
    <location>
        <begin position="111"/>
        <end position="183"/>
    </location>
</feature>
<comment type="similarity">
    <text evidence="3">Belongs to the peptidase M50B family.</text>
</comment>
<comment type="cofactor">
    <cofactor evidence="1">
        <name>Zn(2+)</name>
        <dbReference type="ChEBI" id="CHEBI:29105"/>
    </cofactor>
</comment>
<dbReference type="CDD" id="cd06163">
    <property type="entry name" value="S2P-M50_PDZ_RseP-like"/>
    <property type="match status" value="1"/>
</dbReference>